<evidence type="ECO:0000259" key="3">
    <source>
        <dbReference type="Pfam" id="PF00149"/>
    </source>
</evidence>
<dbReference type="InterPro" id="IPR036907">
    <property type="entry name" value="5'-Nucleotdase_C_sf"/>
</dbReference>
<accession>A0ABN8X567</accession>
<keyword evidence="6" id="KW-1185">Reference proteome</keyword>
<feature type="signal peptide" evidence="2">
    <location>
        <begin position="1"/>
        <end position="20"/>
    </location>
</feature>
<keyword evidence="2" id="KW-0378">Hydrolase</keyword>
<organism evidence="5 6">
    <name type="scientific">Methylocaldum szegediense</name>
    <dbReference type="NCBI Taxonomy" id="73780"/>
    <lineage>
        <taxon>Bacteria</taxon>
        <taxon>Pseudomonadati</taxon>
        <taxon>Pseudomonadota</taxon>
        <taxon>Gammaproteobacteria</taxon>
        <taxon>Methylococcales</taxon>
        <taxon>Methylococcaceae</taxon>
        <taxon>Methylocaldum</taxon>
    </lineage>
</organism>
<dbReference type="Pfam" id="PF00149">
    <property type="entry name" value="Metallophos"/>
    <property type="match status" value="1"/>
</dbReference>
<dbReference type="InterPro" id="IPR008334">
    <property type="entry name" value="5'-Nucleotdase_C"/>
</dbReference>
<evidence type="ECO:0000259" key="4">
    <source>
        <dbReference type="Pfam" id="PF02872"/>
    </source>
</evidence>
<dbReference type="Gene3D" id="3.60.21.10">
    <property type="match status" value="1"/>
</dbReference>
<evidence type="ECO:0000313" key="6">
    <source>
        <dbReference type="Proteomes" id="UP001162030"/>
    </source>
</evidence>
<sequence length="498" mass="54490">MKVKLWAAIILLCLCTPVCAEIVPITFLQLNDVYEITPVAGGQQGGMARLATLRKQLLKANPHTYTILAGDCLSPSALGTAVVDGEKLAGRHMIAVMNTVGFDFATFGNHEFDVTREQFLQRIEESKFTWFSGNVVDAEGQPFSHVKPYVVFTVTGESGGNVRIGLIGVTLDSNKAAWVRYRDPLATAVQQARELRGQVDILVAVTHQSLEADQKLVAAAPEIDLVLGGHEHDNVQQWRGLRFAPIFKADANARSAYVLDLEYDTGQRRLVKIEPHFRKITSALPEDQETVKVVQDWVERGYAAFRADGFEPNQVVANTPEALDGLEGTVRNGPSNLTDLIATAMWAAVPGADLAIFNGGMIRIDDVVPPGPITQYDVLRMIPFGGQILRVDMRGDLLNRVLNQGLANRGKGGYLQTAGVVRHGDGWTVGEAPLDPKLVYKVAILDFLMQGKEQGLEFLNEKTPGVEAIAPVTDIRFAVIEHMRTQWGAPSNTVKAQY</sequence>
<dbReference type="SUPFAM" id="SSF56300">
    <property type="entry name" value="Metallo-dependent phosphatases"/>
    <property type="match status" value="1"/>
</dbReference>
<dbReference type="SUPFAM" id="SSF55816">
    <property type="entry name" value="5'-nucleotidase (syn. UDP-sugar hydrolase), C-terminal domain"/>
    <property type="match status" value="1"/>
</dbReference>
<evidence type="ECO:0000313" key="5">
    <source>
        <dbReference type="EMBL" id="CAI8885017.1"/>
    </source>
</evidence>
<keyword evidence="2" id="KW-0547">Nucleotide-binding</keyword>
<feature type="domain" description="5'-Nucleotidase C-terminal" evidence="4">
    <location>
        <begin position="326"/>
        <end position="454"/>
    </location>
</feature>
<dbReference type="InterPro" id="IPR006179">
    <property type="entry name" value="5_nucleotidase/apyrase"/>
</dbReference>
<dbReference type="Gene3D" id="3.90.780.10">
    <property type="entry name" value="5'-Nucleotidase, C-terminal domain"/>
    <property type="match status" value="1"/>
</dbReference>
<keyword evidence="1 2" id="KW-0732">Signal</keyword>
<dbReference type="InterPro" id="IPR029052">
    <property type="entry name" value="Metallo-depent_PP-like"/>
</dbReference>
<dbReference type="PANTHER" id="PTHR11575">
    <property type="entry name" value="5'-NUCLEOTIDASE-RELATED"/>
    <property type="match status" value="1"/>
</dbReference>
<evidence type="ECO:0000256" key="2">
    <source>
        <dbReference type="RuleBase" id="RU362119"/>
    </source>
</evidence>
<dbReference type="RefSeq" id="WP_026611104.1">
    <property type="nucleotide sequence ID" value="NZ_OX458333.1"/>
</dbReference>
<protein>
    <submittedName>
        <fullName evidence="5">Multifunctional 2',3'-cyclic-nucleotide 2'-phosphodiesterase/5'-nucleotidase/3'-nucleotidase</fullName>
    </submittedName>
</protein>
<comment type="similarity">
    <text evidence="2">Belongs to the 5'-nucleotidase family.</text>
</comment>
<feature type="chain" id="PRO_5045010856" evidence="2">
    <location>
        <begin position="21"/>
        <end position="498"/>
    </location>
</feature>
<evidence type="ECO:0000256" key="1">
    <source>
        <dbReference type="ARBA" id="ARBA00022729"/>
    </source>
</evidence>
<dbReference type="Proteomes" id="UP001162030">
    <property type="component" value="Chromosome"/>
</dbReference>
<name>A0ABN8X567_9GAMM</name>
<dbReference type="PRINTS" id="PR01607">
    <property type="entry name" value="APYRASEFAMLY"/>
</dbReference>
<dbReference type="PANTHER" id="PTHR11575:SF24">
    <property type="entry name" value="5'-NUCLEOTIDASE"/>
    <property type="match status" value="1"/>
</dbReference>
<dbReference type="EMBL" id="OX458333">
    <property type="protein sequence ID" value="CAI8885017.1"/>
    <property type="molecule type" value="Genomic_DNA"/>
</dbReference>
<reference evidence="5 6" key="1">
    <citation type="submission" date="2023-03" db="EMBL/GenBank/DDBJ databases">
        <authorList>
            <person name="Pearce D."/>
        </authorList>
    </citation>
    <scope>NUCLEOTIDE SEQUENCE [LARGE SCALE GENOMIC DNA]</scope>
    <source>
        <strain evidence="5">Msz</strain>
    </source>
</reference>
<gene>
    <name evidence="5" type="ORF">MSZNOR_3133</name>
</gene>
<dbReference type="Pfam" id="PF02872">
    <property type="entry name" value="5_nucleotid_C"/>
    <property type="match status" value="1"/>
</dbReference>
<dbReference type="InterPro" id="IPR004843">
    <property type="entry name" value="Calcineurin-like_PHP"/>
</dbReference>
<feature type="domain" description="Calcineurin-like phosphoesterase" evidence="3">
    <location>
        <begin position="26"/>
        <end position="233"/>
    </location>
</feature>
<proteinExistence type="inferred from homology"/>